<feature type="region of interest" description="Disordered" evidence="1">
    <location>
        <begin position="69"/>
        <end position="153"/>
    </location>
</feature>
<keyword evidence="3" id="KW-1185">Reference proteome</keyword>
<dbReference type="EMBL" id="MZXW01000016">
    <property type="protein sequence ID" value="RXT48759.1"/>
    <property type="molecule type" value="Genomic_DNA"/>
</dbReference>
<organism evidence="2 3">
    <name type="scientific">Bradyrhizobium betae</name>
    <dbReference type="NCBI Taxonomy" id="244734"/>
    <lineage>
        <taxon>Bacteria</taxon>
        <taxon>Pseudomonadati</taxon>
        <taxon>Pseudomonadota</taxon>
        <taxon>Alphaproteobacteria</taxon>
        <taxon>Hyphomicrobiales</taxon>
        <taxon>Nitrobacteraceae</taxon>
        <taxon>Bradyrhizobium</taxon>
    </lineage>
</organism>
<dbReference type="OrthoDB" id="8256464at2"/>
<dbReference type="Proteomes" id="UP000290819">
    <property type="component" value="Unassembled WGS sequence"/>
</dbReference>
<gene>
    <name evidence="2" type="ORF">B5V03_12715</name>
</gene>
<accession>A0A4V1P6T8</accession>
<reference evidence="2 3" key="1">
    <citation type="submission" date="2017-03" db="EMBL/GenBank/DDBJ databases">
        <authorList>
            <person name="Safronova V.I."/>
            <person name="Sazanova A.L."/>
            <person name="Chirak E.R."/>
        </authorList>
    </citation>
    <scope>NUCLEOTIDE SEQUENCE [LARGE SCALE GENOMIC DNA]</scope>
    <source>
        <strain evidence="2 3">Opo-243</strain>
    </source>
</reference>
<name>A0A4V1P6T8_9BRAD</name>
<protein>
    <submittedName>
        <fullName evidence="2">Uncharacterized protein</fullName>
    </submittedName>
</protein>
<proteinExistence type="predicted"/>
<sequence length="153" mass="17425">MRSEARREIDRLIQFLDRSDQYVMTELEDEDEREDIGEAEPSLGSFDRMVNQLNSYRQGGMWTVPDIDAEQDDADAEPSLGFLENHPHATHGSLHFASRDQSGSQLRPCQGAGFELEEQCEDEGDTSDSGIADEEGRMEQCPRLFQHSMKRVE</sequence>
<comment type="caution">
    <text evidence="2">The sequence shown here is derived from an EMBL/GenBank/DDBJ whole genome shotgun (WGS) entry which is preliminary data.</text>
</comment>
<evidence type="ECO:0000313" key="2">
    <source>
        <dbReference type="EMBL" id="RXT48759.1"/>
    </source>
</evidence>
<dbReference type="AlphaFoldDB" id="A0A4V1P6T8"/>
<feature type="compositionally biased region" description="Acidic residues" evidence="1">
    <location>
        <begin position="115"/>
        <end position="126"/>
    </location>
</feature>
<evidence type="ECO:0000256" key="1">
    <source>
        <dbReference type="SAM" id="MobiDB-lite"/>
    </source>
</evidence>
<evidence type="ECO:0000313" key="3">
    <source>
        <dbReference type="Proteomes" id="UP000290819"/>
    </source>
</evidence>
<dbReference type="RefSeq" id="WP_129270640.1">
    <property type="nucleotide sequence ID" value="NZ_MZXW01000016.1"/>
</dbReference>